<reference evidence="1" key="1">
    <citation type="submission" date="2013-12" db="EMBL/GenBank/DDBJ databases">
        <title>A Varibaculum cambriense genome reconstructed from a premature infant gut community with otherwise low bacterial novelty that shifts toward anaerobic metabolism during the third week of life.</title>
        <authorList>
            <person name="Brown C.T."/>
            <person name="Sharon I."/>
            <person name="Thomas B.C."/>
            <person name="Castelle C.J."/>
            <person name="Morowitz M.J."/>
            <person name="Banfield J.F."/>
        </authorList>
    </citation>
    <scope>NUCLEOTIDE SEQUENCE</scope>
</reference>
<accession>W1XWN4</accession>
<gene>
    <name evidence="1" type="ORF">Q604_UNBC10835G0001</name>
</gene>
<comment type="caution">
    <text evidence="1">The sequence shown here is derived from an EMBL/GenBank/DDBJ whole genome shotgun (WGS) entry which is preliminary data.</text>
</comment>
<dbReference type="EMBL" id="AZMM01010835">
    <property type="protein sequence ID" value="ETJ34748.1"/>
    <property type="molecule type" value="Genomic_DNA"/>
</dbReference>
<proteinExistence type="predicted"/>
<protein>
    <submittedName>
        <fullName evidence="1">Uncharacterized protein</fullName>
    </submittedName>
</protein>
<evidence type="ECO:0000313" key="1">
    <source>
        <dbReference type="EMBL" id="ETJ34748.1"/>
    </source>
</evidence>
<name>W1XWN4_9ZZZZ</name>
<feature type="non-terminal residue" evidence="1">
    <location>
        <position position="1"/>
    </location>
</feature>
<organism evidence="1">
    <name type="scientific">human gut metagenome</name>
    <dbReference type="NCBI Taxonomy" id="408170"/>
    <lineage>
        <taxon>unclassified sequences</taxon>
        <taxon>metagenomes</taxon>
        <taxon>organismal metagenomes</taxon>
    </lineage>
</organism>
<sequence>TMGLSVLVVEIVLPAIYANMV</sequence>
<dbReference type="AlphaFoldDB" id="W1XWN4"/>